<dbReference type="GO" id="GO:0008239">
    <property type="term" value="F:dipeptidyl-peptidase activity"/>
    <property type="evidence" value="ECO:0007669"/>
    <property type="project" value="TreeGrafter"/>
</dbReference>
<sequence length="166" mass="19023">LDNGSLIKIGGDADESRLMFAKFSPDGSQVAYVYYNNIYIQRLSDMKIHQITKAGSDIIINGTSDWVYEEEFGLRDGFRWSPDGRFIAYWQFDTSDVKEFKLINYIDGLYPTITSYKYPKVGQTINRSGCLRIMPNCRNALMRCLAIRVSFLRSTLETVLFLTPGL</sequence>
<accession>X1NCP7</accession>
<dbReference type="Pfam" id="PF00930">
    <property type="entry name" value="DPPIV_N"/>
    <property type="match status" value="1"/>
</dbReference>
<evidence type="ECO:0000259" key="1">
    <source>
        <dbReference type="Pfam" id="PF00930"/>
    </source>
</evidence>
<proteinExistence type="predicted"/>
<dbReference type="GO" id="GO:0006508">
    <property type="term" value="P:proteolysis"/>
    <property type="evidence" value="ECO:0007669"/>
    <property type="project" value="InterPro"/>
</dbReference>
<organism evidence="2">
    <name type="scientific">marine sediment metagenome</name>
    <dbReference type="NCBI Taxonomy" id="412755"/>
    <lineage>
        <taxon>unclassified sequences</taxon>
        <taxon>metagenomes</taxon>
        <taxon>ecological metagenomes</taxon>
    </lineage>
</organism>
<comment type="caution">
    <text evidence="2">The sequence shown here is derived from an EMBL/GenBank/DDBJ whole genome shotgun (WGS) entry which is preliminary data.</text>
</comment>
<feature type="non-terminal residue" evidence="2">
    <location>
        <position position="1"/>
    </location>
</feature>
<dbReference type="InterPro" id="IPR050278">
    <property type="entry name" value="Serine_Prot_S9B/DPPIV"/>
</dbReference>
<protein>
    <recommendedName>
        <fullName evidence="1">Dipeptidylpeptidase IV N-terminal domain-containing protein</fullName>
    </recommendedName>
</protein>
<dbReference type="PANTHER" id="PTHR11731">
    <property type="entry name" value="PROTEASE FAMILY S9B,C DIPEPTIDYL-PEPTIDASE IV-RELATED"/>
    <property type="match status" value="1"/>
</dbReference>
<dbReference type="SUPFAM" id="SSF82171">
    <property type="entry name" value="DPP6 N-terminal domain-like"/>
    <property type="match status" value="1"/>
</dbReference>
<gene>
    <name evidence="2" type="ORF">S06H3_42827</name>
</gene>
<dbReference type="Gene3D" id="2.140.10.30">
    <property type="entry name" value="Dipeptidylpeptidase IV, N-terminal domain"/>
    <property type="match status" value="1"/>
</dbReference>
<feature type="domain" description="Dipeptidylpeptidase IV N-terminal" evidence="1">
    <location>
        <begin position="15"/>
        <end position="124"/>
    </location>
</feature>
<dbReference type="EMBL" id="BARV01026512">
    <property type="protein sequence ID" value="GAI41802.1"/>
    <property type="molecule type" value="Genomic_DNA"/>
</dbReference>
<reference evidence="2" key="1">
    <citation type="journal article" date="2014" name="Front. Microbiol.">
        <title>High frequency of phylogenetically diverse reductive dehalogenase-homologous genes in deep subseafloor sedimentary metagenomes.</title>
        <authorList>
            <person name="Kawai M."/>
            <person name="Futagami T."/>
            <person name="Toyoda A."/>
            <person name="Takaki Y."/>
            <person name="Nishi S."/>
            <person name="Hori S."/>
            <person name="Arai W."/>
            <person name="Tsubouchi T."/>
            <person name="Morono Y."/>
            <person name="Uchiyama I."/>
            <person name="Ito T."/>
            <person name="Fujiyama A."/>
            <person name="Inagaki F."/>
            <person name="Takami H."/>
        </authorList>
    </citation>
    <scope>NUCLEOTIDE SEQUENCE</scope>
    <source>
        <strain evidence="2">Expedition CK06-06</strain>
    </source>
</reference>
<name>X1NCP7_9ZZZZ</name>
<evidence type="ECO:0000313" key="2">
    <source>
        <dbReference type="EMBL" id="GAI41802.1"/>
    </source>
</evidence>
<dbReference type="InterPro" id="IPR002469">
    <property type="entry name" value="Peptidase_S9B_N"/>
</dbReference>
<dbReference type="PANTHER" id="PTHR11731:SF193">
    <property type="entry name" value="DIPEPTIDYL PEPTIDASE 9"/>
    <property type="match status" value="1"/>
</dbReference>
<dbReference type="AlphaFoldDB" id="X1NCP7"/>